<dbReference type="InterPro" id="IPR036600">
    <property type="entry name" value="PAH_sf"/>
</dbReference>
<proteinExistence type="predicted"/>
<dbReference type="GO" id="GO:0005634">
    <property type="term" value="C:nucleus"/>
    <property type="evidence" value="ECO:0007669"/>
    <property type="project" value="UniProtKB-SubCell"/>
</dbReference>
<dbReference type="AlphaFoldDB" id="A0A8W7PDJ9"/>
<dbReference type="VEuPathDB" id="VectorBase:ACON2_031898"/>
<evidence type="ECO:0000256" key="4">
    <source>
        <dbReference type="ARBA" id="ARBA00023242"/>
    </source>
</evidence>
<evidence type="ECO:0000256" key="5">
    <source>
        <dbReference type="PROSITE-ProRule" id="PRU00810"/>
    </source>
</evidence>
<evidence type="ECO:0000256" key="3">
    <source>
        <dbReference type="ARBA" id="ARBA00023163"/>
    </source>
</evidence>
<dbReference type="GO" id="GO:0006355">
    <property type="term" value="P:regulation of DNA-templated transcription"/>
    <property type="evidence" value="ECO:0007669"/>
    <property type="project" value="InterPro"/>
</dbReference>
<dbReference type="PANTHER" id="PTHR16088">
    <property type="entry name" value="YY1 ASSOCIATED PROTEIN-RELATED"/>
    <property type="match status" value="1"/>
</dbReference>
<accession>A0A8W7PDJ9</accession>
<keyword evidence="4 5" id="KW-0539">Nucleus</keyword>
<dbReference type="Proteomes" id="UP000075882">
    <property type="component" value="Unassembled WGS sequence"/>
</dbReference>
<keyword evidence="2" id="KW-0805">Transcription regulation</keyword>
<dbReference type="InterPro" id="IPR003822">
    <property type="entry name" value="PAH"/>
</dbReference>
<dbReference type="InterPro" id="IPR052435">
    <property type="entry name" value="YY1-Transcr_Regul"/>
</dbReference>
<protein>
    <submittedName>
        <fullName evidence="6">Uncharacterized protein</fullName>
    </submittedName>
</protein>
<comment type="subcellular location">
    <subcellularLocation>
        <location evidence="1 5">Nucleus</location>
    </subcellularLocation>
</comment>
<organism evidence="6">
    <name type="scientific">Anopheles coluzzii</name>
    <name type="common">African malaria mosquito</name>
    <dbReference type="NCBI Taxonomy" id="1518534"/>
    <lineage>
        <taxon>Eukaryota</taxon>
        <taxon>Metazoa</taxon>
        <taxon>Ecdysozoa</taxon>
        <taxon>Arthropoda</taxon>
        <taxon>Hexapoda</taxon>
        <taxon>Insecta</taxon>
        <taxon>Pterygota</taxon>
        <taxon>Neoptera</taxon>
        <taxon>Endopterygota</taxon>
        <taxon>Diptera</taxon>
        <taxon>Nematocera</taxon>
        <taxon>Culicoidea</taxon>
        <taxon>Culicidae</taxon>
        <taxon>Anophelinae</taxon>
        <taxon>Anopheles</taxon>
    </lineage>
</organism>
<reference evidence="6" key="1">
    <citation type="submission" date="2022-08" db="UniProtKB">
        <authorList>
            <consortium name="EnsemblMetazoa"/>
        </authorList>
    </citation>
    <scope>IDENTIFICATION</scope>
</reference>
<evidence type="ECO:0000256" key="1">
    <source>
        <dbReference type="ARBA" id="ARBA00004123"/>
    </source>
</evidence>
<dbReference type="GO" id="GO:0003712">
    <property type="term" value="F:transcription coregulator activity"/>
    <property type="evidence" value="ECO:0007669"/>
    <property type="project" value="TreeGrafter"/>
</dbReference>
<dbReference type="EnsemblMetazoa" id="ACOM029645-RA">
    <property type="protein sequence ID" value="ACOM029645-PA.1"/>
    <property type="gene ID" value="ACOM029645"/>
</dbReference>
<evidence type="ECO:0000256" key="2">
    <source>
        <dbReference type="ARBA" id="ARBA00023015"/>
    </source>
</evidence>
<dbReference type="SUPFAM" id="SSF47762">
    <property type="entry name" value="PAH2 domain"/>
    <property type="match status" value="2"/>
</dbReference>
<sequence length="474" mass="53266">MFRFFLLNGYAPPYQHELEVFDANNVIPLSQYHKDTLHYNWERYIHVQRKAFLDILPCNKSGPQPIVYNGAPQIPPPGGASNGPDSAFSVGVLLPEGESETTIQTQNQCIPLQNSDTERSQPVNNDAADAQVGAVVRVAYDKFVVSFLDSVRENDVPVIVEGPSDGENTDISTAVSSISDESVFPAKHCVSLLGDENAKNGSGQHGNLSRSAAVATLYAAMKKYLRVLKNEVQQGLLRLSCSHRTDGSLVINAEYITHQFEDYRSMEDKDATYAFNYYEKVEETLLASGRGDLLQRFEQILRNYDESENRVSVLYYQIEDLLGESFPQLVDMFLTFLLPGQAAEVGKFFEHFILTNMGDFLEKLNVFFAKQPSQIKKIHACLNELSNEPDVTMEQVKTKVLPLLKSSTLLTEWFLQLFPGERPPESPVCDYEHIGLKKHALNDSFDAGSVYEHVSYIETLPEVEEYSKGLNQHD</sequence>
<evidence type="ECO:0000313" key="6">
    <source>
        <dbReference type="EnsemblMetazoa" id="ACOM029645-PA.1"/>
    </source>
</evidence>
<dbReference type="PROSITE" id="PS51477">
    <property type="entry name" value="PAH"/>
    <property type="match status" value="1"/>
</dbReference>
<dbReference type="PANTHER" id="PTHR16088:SF3">
    <property type="entry name" value="GON-4-LIKE PROTEIN"/>
    <property type="match status" value="1"/>
</dbReference>
<name>A0A8W7PDJ9_ANOCL</name>
<keyword evidence="3" id="KW-0804">Transcription</keyword>